<dbReference type="GO" id="GO:0017116">
    <property type="term" value="F:single-stranded DNA helicase activity"/>
    <property type="evidence" value="ECO:0007669"/>
    <property type="project" value="TreeGrafter"/>
</dbReference>
<evidence type="ECO:0000256" key="1">
    <source>
        <dbReference type="ARBA" id="ARBA00022741"/>
    </source>
</evidence>
<evidence type="ECO:0000259" key="4">
    <source>
        <dbReference type="PROSITE" id="PS50051"/>
    </source>
</evidence>
<keyword evidence="3" id="KW-1133">Transmembrane helix</keyword>
<evidence type="ECO:0000313" key="6">
    <source>
        <dbReference type="Proteomes" id="UP001454036"/>
    </source>
</evidence>
<dbReference type="AlphaFoldDB" id="A0AAV3Q2H5"/>
<dbReference type="GO" id="GO:0005634">
    <property type="term" value="C:nucleus"/>
    <property type="evidence" value="ECO:0007669"/>
    <property type="project" value="TreeGrafter"/>
</dbReference>
<keyword evidence="3" id="KW-0472">Membrane</keyword>
<name>A0AAV3Q2H5_LITER</name>
<dbReference type="GO" id="GO:0005524">
    <property type="term" value="F:ATP binding"/>
    <property type="evidence" value="ECO:0007669"/>
    <property type="project" value="UniProtKB-KW"/>
</dbReference>
<keyword evidence="1" id="KW-0547">Nucleotide-binding</keyword>
<dbReference type="Pfam" id="PF00493">
    <property type="entry name" value="MCM"/>
    <property type="match status" value="1"/>
</dbReference>
<reference evidence="5 6" key="1">
    <citation type="submission" date="2024-01" db="EMBL/GenBank/DDBJ databases">
        <title>The complete chloroplast genome sequence of Lithospermum erythrorhizon: insights into the phylogenetic relationship among Boraginaceae species and the maternal lineages of purple gromwells.</title>
        <authorList>
            <person name="Okada T."/>
            <person name="Watanabe K."/>
        </authorList>
    </citation>
    <scope>NUCLEOTIDE SEQUENCE [LARGE SCALE GENOMIC DNA]</scope>
</reference>
<protein>
    <submittedName>
        <fullName evidence="5">DNA metabolism protein</fullName>
    </submittedName>
</protein>
<evidence type="ECO:0000313" key="5">
    <source>
        <dbReference type="EMBL" id="GAA0157131.1"/>
    </source>
</evidence>
<dbReference type="PANTHER" id="PTHR11630:SF46">
    <property type="entry name" value="DNA REPLICATION LICENSING FACTOR MCM3-RELATED"/>
    <property type="match status" value="1"/>
</dbReference>
<organism evidence="5 6">
    <name type="scientific">Lithospermum erythrorhizon</name>
    <name type="common">Purple gromwell</name>
    <name type="synonym">Lithospermum officinale var. erythrorhizon</name>
    <dbReference type="NCBI Taxonomy" id="34254"/>
    <lineage>
        <taxon>Eukaryota</taxon>
        <taxon>Viridiplantae</taxon>
        <taxon>Streptophyta</taxon>
        <taxon>Embryophyta</taxon>
        <taxon>Tracheophyta</taxon>
        <taxon>Spermatophyta</taxon>
        <taxon>Magnoliopsida</taxon>
        <taxon>eudicotyledons</taxon>
        <taxon>Gunneridae</taxon>
        <taxon>Pentapetalae</taxon>
        <taxon>asterids</taxon>
        <taxon>lamiids</taxon>
        <taxon>Boraginales</taxon>
        <taxon>Boraginaceae</taxon>
        <taxon>Boraginoideae</taxon>
        <taxon>Lithospermeae</taxon>
        <taxon>Lithospermum</taxon>
    </lineage>
</organism>
<dbReference type="EMBL" id="BAABME010003034">
    <property type="protein sequence ID" value="GAA0157131.1"/>
    <property type="molecule type" value="Genomic_DNA"/>
</dbReference>
<feature type="transmembrane region" description="Helical" evidence="3">
    <location>
        <begin position="56"/>
        <end position="74"/>
    </location>
</feature>
<evidence type="ECO:0000256" key="2">
    <source>
        <dbReference type="ARBA" id="ARBA00022840"/>
    </source>
</evidence>
<keyword evidence="6" id="KW-1185">Reference proteome</keyword>
<dbReference type="InterPro" id="IPR027417">
    <property type="entry name" value="P-loop_NTPase"/>
</dbReference>
<dbReference type="GO" id="GO:1902975">
    <property type="term" value="P:mitotic DNA replication initiation"/>
    <property type="evidence" value="ECO:0007669"/>
    <property type="project" value="TreeGrafter"/>
</dbReference>
<keyword evidence="2" id="KW-0067">ATP-binding</keyword>
<feature type="domain" description="MCM C-terminal AAA(+) ATPase" evidence="4">
    <location>
        <begin position="1"/>
        <end position="66"/>
    </location>
</feature>
<dbReference type="Gene3D" id="3.40.50.300">
    <property type="entry name" value="P-loop containing nucleotide triphosphate hydrolases"/>
    <property type="match status" value="1"/>
</dbReference>
<dbReference type="PRINTS" id="PR01657">
    <property type="entry name" value="MCMFAMILY"/>
</dbReference>
<dbReference type="PROSITE" id="PS50051">
    <property type="entry name" value="MCM_2"/>
    <property type="match status" value="1"/>
</dbReference>
<dbReference type="GO" id="GO:0006271">
    <property type="term" value="P:DNA strand elongation involved in DNA replication"/>
    <property type="evidence" value="ECO:0007669"/>
    <property type="project" value="TreeGrafter"/>
</dbReference>
<dbReference type="GO" id="GO:0042555">
    <property type="term" value="C:MCM complex"/>
    <property type="evidence" value="ECO:0007669"/>
    <property type="project" value="TreeGrafter"/>
</dbReference>
<evidence type="ECO:0000256" key="3">
    <source>
        <dbReference type="SAM" id="Phobius"/>
    </source>
</evidence>
<dbReference type="InterPro" id="IPR001208">
    <property type="entry name" value="MCM_dom"/>
</dbReference>
<dbReference type="InterPro" id="IPR031327">
    <property type="entry name" value="MCM"/>
</dbReference>
<keyword evidence="3" id="KW-0812">Transmembrane</keyword>
<accession>A0AAV3Q2H5</accession>
<dbReference type="GO" id="GO:0003697">
    <property type="term" value="F:single-stranded DNA binding"/>
    <property type="evidence" value="ECO:0007669"/>
    <property type="project" value="TreeGrafter"/>
</dbReference>
<sequence length="82" mass="9027">MNDQDRVAIHEVMVQQTVTTAKADIHASLNARSSVVASANPIHGTYDRSLTPTKNIGLPDSLLSCFICFILFWTKWIPVLTG</sequence>
<comment type="caution">
    <text evidence="5">The sequence shown here is derived from an EMBL/GenBank/DDBJ whole genome shotgun (WGS) entry which is preliminary data.</text>
</comment>
<gene>
    <name evidence="5" type="ORF">LIER_14463</name>
</gene>
<dbReference type="PANTHER" id="PTHR11630">
    <property type="entry name" value="DNA REPLICATION LICENSING FACTOR MCM FAMILY MEMBER"/>
    <property type="match status" value="1"/>
</dbReference>
<proteinExistence type="predicted"/>
<dbReference type="Proteomes" id="UP001454036">
    <property type="component" value="Unassembled WGS sequence"/>
</dbReference>
<dbReference type="GO" id="GO:0000727">
    <property type="term" value="P:double-strand break repair via break-induced replication"/>
    <property type="evidence" value="ECO:0007669"/>
    <property type="project" value="TreeGrafter"/>
</dbReference>